<dbReference type="AlphaFoldDB" id="A0A0D7KC50"/>
<feature type="transmembrane region" description="Helical" evidence="1">
    <location>
        <begin position="379"/>
        <end position="402"/>
    </location>
</feature>
<dbReference type="PATRIC" id="fig|80878.5.peg.3782"/>
<keyword evidence="1" id="KW-1133">Transmembrane helix</keyword>
<protein>
    <submittedName>
        <fullName evidence="2">Short-chain dehydrogenase</fullName>
    </submittedName>
</protein>
<reference evidence="2 3" key="1">
    <citation type="submission" date="2014-12" db="EMBL/GenBank/DDBJ databases">
        <title>Isolation of bacteria from lake water.</title>
        <authorList>
            <person name="Sheng K.-Y."/>
            <person name="Chin P.-S."/>
            <person name="Chan K.-G."/>
            <person name="Tan G.S."/>
        </authorList>
    </citation>
    <scope>NUCLEOTIDE SEQUENCE [LARGE SCALE GENOMIC DNA]</scope>
    <source>
        <strain evidence="2 3">KY4</strain>
    </source>
</reference>
<feature type="transmembrane region" description="Helical" evidence="1">
    <location>
        <begin position="207"/>
        <end position="227"/>
    </location>
</feature>
<organism evidence="2 3">
    <name type="scientific">Acidovorax temperans</name>
    <dbReference type="NCBI Taxonomy" id="80878"/>
    <lineage>
        <taxon>Bacteria</taxon>
        <taxon>Pseudomonadati</taxon>
        <taxon>Pseudomonadota</taxon>
        <taxon>Betaproteobacteria</taxon>
        <taxon>Burkholderiales</taxon>
        <taxon>Comamonadaceae</taxon>
        <taxon>Acidovorax</taxon>
    </lineage>
</organism>
<feature type="transmembrane region" description="Helical" evidence="1">
    <location>
        <begin position="115"/>
        <end position="134"/>
    </location>
</feature>
<gene>
    <name evidence="2" type="ORF">RP29_02350</name>
</gene>
<feature type="transmembrane region" description="Helical" evidence="1">
    <location>
        <begin position="313"/>
        <end position="337"/>
    </location>
</feature>
<evidence type="ECO:0000256" key="1">
    <source>
        <dbReference type="SAM" id="Phobius"/>
    </source>
</evidence>
<feature type="transmembrane region" description="Helical" evidence="1">
    <location>
        <begin position="414"/>
        <end position="432"/>
    </location>
</feature>
<keyword evidence="3" id="KW-1185">Reference proteome</keyword>
<feature type="transmembrane region" description="Helical" evidence="1">
    <location>
        <begin position="343"/>
        <end position="367"/>
    </location>
</feature>
<keyword evidence="1" id="KW-0812">Transmembrane</keyword>
<sequence length="448" mass="48175">MNTPRPTIPLKVASGKPSKEALAQLDKHWRVQYLMLAPHRLSFFLAMVVLVASALWWGAVQVDRATGWLGLPYASGYAVSPTLVHSAVMVLGFIPLYFAGFLFTAGPKWLGVDPLPVSAVRPPLLLQALGWLLWLAGAHLHAALALAGLALACAGLAWMTVQFWGRVRLSQAEDQLHARVIGFACVLGTLSAAGVWVAMLLQAHTLARVWVFCGLWGFVVVVYVTVAHRMIPFFTSSAMPLVQAWRPFWVLWLMLAAAGMQVLAAWLEWGGIAASPAGPAWAVVHGTLQVLVGGVLVWLAWVWGLVQSLKNKLLAMLHIGFLWLGVAFLLGGLAQWLAVGMGVASLGLGALHALSMGCLASLMLAMVTRVSCGHGGRALVADSIVWSLFCLLQLATLLRIAATLPVWPAGALPWLLLASASVWLITMGVWGGRLARWYGRLRPDGRPG</sequence>
<comment type="caution">
    <text evidence="2">The sequence shown here is derived from an EMBL/GenBank/DDBJ whole genome shotgun (WGS) entry which is preliminary data.</text>
</comment>
<dbReference type="Proteomes" id="UP000032566">
    <property type="component" value="Unassembled WGS sequence"/>
</dbReference>
<feature type="transmembrane region" description="Helical" evidence="1">
    <location>
        <begin position="140"/>
        <end position="159"/>
    </location>
</feature>
<dbReference type="InterPro" id="IPR010266">
    <property type="entry name" value="NnrS"/>
</dbReference>
<evidence type="ECO:0000313" key="3">
    <source>
        <dbReference type="Proteomes" id="UP000032566"/>
    </source>
</evidence>
<name>A0A0D7KC50_9BURK</name>
<dbReference type="Pfam" id="PF05940">
    <property type="entry name" value="NnrS"/>
    <property type="match status" value="1"/>
</dbReference>
<feature type="transmembrane region" description="Helical" evidence="1">
    <location>
        <begin position="287"/>
        <end position="306"/>
    </location>
</feature>
<feature type="transmembrane region" description="Helical" evidence="1">
    <location>
        <begin position="41"/>
        <end position="62"/>
    </location>
</feature>
<accession>A0A0D7KC50</accession>
<feature type="transmembrane region" description="Helical" evidence="1">
    <location>
        <begin position="180"/>
        <end position="201"/>
    </location>
</feature>
<dbReference type="STRING" id="80878.RP29_02350"/>
<dbReference type="RefSeq" id="WP_044395475.1">
    <property type="nucleotide sequence ID" value="NZ_JXYQ01000008.1"/>
</dbReference>
<proteinExistence type="predicted"/>
<feature type="transmembrane region" description="Helical" evidence="1">
    <location>
        <begin position="248"/>
        <end position="267"/>
    </location>
</feature>
<keyword evidence="1" id="KW-0472">Membrane</keyword>
<evidence type="ECO:0000313" key="2">
    <source>
        <dbReference type="EMBL" id="KJA11845.1"/>
    </source>
</evidence>
<feature type="transmembrane region" description="Helical" evidence="1">
    <location>
        <begin position="82"/>
        <end position="103"/>
    </location>
</feature>
<dbReference type="OrthoDB" id="9770040at2"/>
<dbReference type="EMBL" id="JXYQ01000008">
    <property type="protein sequence ID" value="KJA11845.1"/>
    <property type="molecule type" value="Genomic_DNA"/>
</dbReference>